<organism evidence="2">
    <name type="scientific">Capsicum baccatum</name>
    <name type="common">Peruvian pepper</name>
    <dbReference type="NCBI Taxonomy" id="33114"/>
    <lineage>
        <taxon>Eukaryota</taxon>
        <taxon>Viridiplantae</taxon>
        <taxon>Streptophyta</taxon>
        <taxon>Embryophyta</taxon>
        <taxon>Tracheophyta</taxon>
        <taxon>Spermatophyta</taxon>
        <taxon>Magnoliopsida</taxon>
        <taxon>eudicotyledons</taxon>
        <taxon>Gunneridae</taxon>
        <taxon>Pentapetalae</taxon>
        <taxon>asterids</taxon>
        <taxon>lamiids</taxon>
        <taxon>Solanales</taxon>
        <taxon>Solanaceae</taxon>
        <taxon>Solanoideae</taxon>
        <taxon>Capsiceae</taxon>
        <taxon>Capsicum</taxon>
    </lineage>
</organism>
<accession>A0A2G2UYU2</accession>
<dbReference type="Pfam" id="PF00106">
    <property type="entry name" value="adh_short"/>
    <property type="match status" value="1"/>
</dbReference>
<evidence type="ECO:0000313" key="2">
    <source>
        <dbReference type="EMBL" id="PHT25915.1"/>
    </source>
</evidence>
<dbReference type="Gene3D" id="3.40.50.720">
    <property type="entry name" value="NAD(P)-binding Rossmann-like Domain"/>
    <property type="match status" value="1"/>
</dbReference>
<comment type="similarity">
    <text evidence="1">Belongs to the short-chain dehydrogenases/reductases (SDR) family.</text>
</comment>
<name>A0A2G2UYU2_CAPBA</name>
<dbReference type="STRING" id="33114.A0A2G2UYU2"/>
<gene>
    <name evidence="2" type="ORF">CQW23_34469</name>
</gene>
<dbReference type="PANTHER" id="PTHR44375:SF5">
    <property type="entry name" value="3-OXOACYL-[ACYL-CARRIER-PROTEIN] REDUCTASE FABG-LIKE"/>
    <property type="match status" value="1"/>
</dbReference>
<sequence length="296" mass="31891">MTTQVVEFVEPKTQKKSNNVANHLEPWLQLEGKVVFVTGASAGLGREFCLDLARSGCRVIAAARRADKLKSLCDEINTMTSSNSHVVRAVAIELDVTADGTTIEASVKKAWDAFGHIDALINNAGVRGGINSSVNLSEEEWKSTISTNLTGSWLVSKFIGRQMQATKRGGSIINISSISGLNRALMRGGIAYSSSKAAMDSMTKIMALELGEHNIRVNAIAPGLFKSEITEKLVQKDWLKNVATRTVPLKTFGTSDPALTSLVRYLVHDSSNYVSGNIFIVDAGYTLPGVPIFSSL</sequence>
<dbReference type="SUPFAM" id="SSF51735">
    <property type="entry name" value="NAD(P)-binding Rossmann-fold domains"/>
    <property type="match status" value="1"/>
</dbReference>
<dbReference type="PROSITE" id="PS00061">
    <property type="entry name" value="ADH_SHORT"/>
    <property type="match status" value="1"/>
</dbReference>
<reference evidence="2" key="2">
    <citation type="journal article" date="2017" name="J. Anim. Genet.">
        <title>Multiple reference genome sequences of hot pepper reveal the massive evolution of plant disease resistance genes by retroduplication.</title>
        <authorList>
            <person name="Kim S."/>
            <person name="Park J."/>
            <person name="Yeom S.-I."/>
            <person name="Kim Y.-M."/>
            <person name="Seo E."/>
            <person name="Kim K.-T."/>
            <person name="Kim M.-S."/>
            <person name="Lee J.M."/>
            <person name="Cheong K."/>
            <person name="Shin H.-S."/>
            <person name="Kim S.-B."/>
            <person name="Han K."/>
            <person name="Lee J."/>
            <person name="Park M."/>
            <person name="Lee H.-A."/>
            <person name="Lee H.-Y."/>
            <person name="Lee Y."/>
            <person name="Oh S."/>
            <person name="Lee J.H."/>
            <person name="Choi E."/>
            <person name="Choi E."/>
            <person name="Lee S.E."/>
            <person name="Jeon J."/>
            <person name="Kim H."/>
            <person name="Choi G."/>
            <person name="Song H."/>
            <person name="Lee J."/>
            <person name="Lee S.-C."/>
            <person name="Kwon J.-K."/>
            <person name="Lee H.-Y."/>
            <person name="Koo N."/>
            <person name="Hong Y."/>
            <person name="Kim R.W."/>
            <person name="Kang W.-H."/>
            <person name="Huh J.H."/>
            <person name="Kang B.-C."/>
            <person name="Yang T.-J."/>
            <person name="Lee Y.-H."/>
            <person name="Bennetzen J.L."/>
            <person name="Choi D."/>
        </authorList>
    </citation>
    <scope>NUCLEOTIDE SEQUENCE [LARGE SCALE GENOMIC DNA]</scope>
    <source>
        <strain evidence="2">cv. PBC81</strain>
    </source>
</reference>
<comment type="caution">
    <text evidence="2">The sequence shown here is derived from an EMBL/GenBank/DDBJ whole genome shotgun (WGS) entry which is preliminary data.</text>
</comment>
<dbReference type="GO" id="GO:0016616">
    <property type="term" value="F:oxidoreductase activity, acting on the CH-OH group of donors, NAD or NADP as acceptor"/>
    <property type="evidence" value="ECO:0007669"/>
    <property type="project" value="UniProtKB-ARBA"/>
</dbReference>
<dbReference type="AlphaFoldDB" id="A0A2G2UYU2"/>
<evidence type="ECO:0008006" key="3">
    <source>
        <dbReference type="Google" id="ProtNLM"/>
    </source>
</evidence>
<dbReference type="PANTHER" id="PTHR44375">
    <property type="entry name" value="BETA-KETOACYL-ACP REDUCTASE-LIKE PROTEIN-RELATED"/>
    <property type="match status" value="1"/>
</dbReference>
<dbReference type="PRINTS" id="PR00081">
    <property type="entry name" value="GDHRDH"/>
</dbReference>
<evidence type="ECO:0000256" key="1">
    <source>
        <dbReference type="RuleBase" id="RU000363"/>
    </source>
</evidence>
<dbReference type="OrthoDB" id="47007at2759"/>
<dbReference type="PRINTS" id="PR00080">
    <property type="entry name" value="SDRFAMILY"/>
</dbReference>
<dbReference type="FunFam" id="3.40.50.720:FF:000084">
    <property type="entry name" value="Short-chain dehydrogenase reductase"/>
    <property type="match status" value="1"/>
</dbReference>
<dbReference type="EMBL" id="MLFT02001178">
    <property type="protein sequence ID" value="PHT25915.1"/>
    <property type="molecule type" value="Genomic_DNA"/>
</dbReference>
<dbReference type="InterPro" id="IPR002347">
    <property type="entry name" value="SDR_fam"/>
</dbReference>
<protein>
    <recommendedName>
        <fullName evidence="3">3-oxoacyl-[acyl-carrier-protein] reductase FabG</fullName>
    </recommendedName>
</protein>
<dbReference type="CDD" id="cd05233">
    <property type="entry name" value="SDR_c"/>
    <property type="match status" value="1"/>
</dbReference>
<dbReference type="InterPro" id="IPR036291">
    <property type="entry name" value="NAD(P)-bd_dom_sf"/>
</dbReference>
<dbReference type="InterPro" id="IPR020904">
    <property type="entry name" value="Sc_DH/Rdtase_CS"/>
</dbReference>
<reference evidence="2" key="1">
    <citation type="journal article" date="2017" name="Genome Biol.">
        <title>New reference genome sequences of hot pepper reveal the massive evolution of plant disease-resistance genes by retroduplication.</title>
        <authorList>
            <person name="Kim S."/>
            <person name="Park J."/>
            <person name="Yeom S.I."/>
            <person name="Kim Y.M."/>
            <person name="Seo E."/>
            <person name="Kim K.T."/>
            <person name="Kim M.S."/>
            <person name="Lee J.M."/>
            <person name="Cheong K."/>
            <person name="Shin H.S."/>
            <person name="Kim S.B."/>
            <person name="Han K."/>
            <person name="Lee J."/>
            <person name="Park M."/>
            <person name="Lee H.A."/>
            <person name="Lee H.Y."/>
            <person name="Lee Y."/>
            <person name="Oh S."/>
            <person name="Lee J.H."/>
            <person name="Choi E."/>
            <person name="Choi E."/>
            <person name="Lee S.E."/>
            <person name="Jeon J."/>
            <person name="Kim H."/>
            <person name="Choi G."/>
            <person name="Song H."/>
            <person name="Lee J."/>
            <person name="Lee S.C."/>
            <person name="Kwon J.K."/>
            <person name="Lee H.Y."/>
            <person name="Koo N."/>
            <person name="Hong Y."/>
            <person name="Kim R.W."/>
            <person name="Kang W.H."/>
            <person name="Huh J.H."/>
            <person name="Kang B.C."/>
            <person name="Yang T.J."/>
            <person name="Lee Y.H."/>
            <person name="Bennetzen J.L."/>
            <person name="Choi D."/>
        </authorList>
    </citation>
    <scope>NUCLEOTIDE SEQUENCE [LARGE SCALE GENOMIC DNA]</scope>
    <source>
        <strain evidence="2">PBC81</strain>
        <tissue evidence="2">Leaf</tissue>
    </source>
</reference>
<proteinExistence type="inferred from homology"/>